<keyword evidence="1" id="KW-0175">Coiled coil</keyword>
<gene>
    <name evidence="2" type="ORF">CR532_01090</name>
</gene>
<reference evidence="2 3" key="1">
    <citation type="submission" date="2018-01" db="EMBL/GenBank/DDBJ databases">
        <title>Genome sequence of Borrelia tachyglossi.</title>
        <authorList>
            <person name="Gofton A.W."/>
        </authorList>
    </citation>
    <scope>NUCLEOTIDE SEQUENCE [LARGE SCALE GENOMIC DNA]</scope>
    <source>
        <strain evidence="2 3">Bc-F10-1268</strain>
    </source>
</reference>
<organism evidence="2 3">
    <name type="scientific">Candidatus Borreliella tachyglossi</name>
    <dbReference type="NCBI Taxonomy" id="1964448"/>
    <lineage>
        <taxon>Bacteria</taxon>
        <taxon>Pseudomonadati</taxon>
        <taxon>Spirochaetota</taxon>
        <taxon>Spirochaetia</taxon>
        <taxon>Spirochaetales</taxon>
        <taxon>Borreliaceae</taxon>
        <taxon>Borreliella</taxon>
    </lineage>
</organism>
<accession>A0A2S1LWE1</accession>
<sequence length="348" mass="40717">MIKDLKSKIQKLTLEKDKTLVELGKMLKNSNVIELKKLASYTSLKLIEKELSQLKVNLTRSEDNENKLKELHKNLKEYTISKKITLKIYKSKLIRIAEAIINNYPNNLKPILEYKMNFTKSMLEKHKYKITKTIDNEKIDFFKKLIKNIKIMLKAIINKIYIGKVAKEFEKRILKEYSSSENLEKLVNEFVENTDLNKELIEEFRLMNETHSSIIKINNDIKETKNQSIKDKINNKHKIENDINLVQTNKDEILKRIAEEFIEMSKTDKGLSKIGTIGSLLQTIENLNQQISKLNEDLIKTIKIEEIATIQAKMQQLIKNKESIENKLNELNSKIGILQNEIDELDNK</sequence>
<dbReference type="RefSeq" id="WP_108729003.1">
    <property type="nucleotide sequence ID" value="NZ_CP025785.1"/>
</dbReference>
<dbReference type="Proteomes" id="UP000244655">
    <property type="component" value="Chromosome"/>
</dbReference>
<name>A0A2S1LWE1_9SPIR</name>
<evidence type="ECO:0000313" key="3">
    <source>
        <dbReference type="Proteomes" id="UP000244655"/>
    </source>
</evidence>
<keyword evidence="3" id="KW-1185">Reference proteome</keyword>
<dbReference type="EMBL" id="CP025785">
    <property type="protein sequence ID" value="AWG42604.1"/>
    <property type="molecule type" value="Genomic_DNA"/>
</dbReference>
<dbReference type="AlphaFoldDB" id="A0A2S1LWE1"/>
<feature type="coiled-coil region" evidence="1">
    <location>
        <begin position="277"/>
        <end position="348"/>
    </location>
</feature>
<proteinExistence type="predicted"/>
<dbReference type="OrthoDB" id="350474at2"/>
<evidence type="ECO:0000256" key="1">
    <source>
        <dbReference type="SAM" id="Coils"/>
    </source>
</evidence>
<feature type="coiled-coil region" evidence="1">
    <location>
        <begin position="2"/>
        <end position="81"/>
    </location>
</feature>
<evidence type="ECO:0000313" key="2">
    <source>
        <dbReference type="EMBL" id="AWG42604.1"/>
    </source>
</evidence>
<protein>
    <submittedName>
        <fullName evidence="2">Uncharacterized protein</fullName>
    </submittedName>
</protein>